<dbReference type="GO" id="GO:0016740">
    <property type="term" value="F:transferase activity"/>
    <property type="evidence" value="ECO:0007669"/>
    <property type="project" value="UniProtKB-KW"/>
</dbReference>
<dbReference type="Gene3D" id="3.20.20.80">
    <property type="entry name" value="Glycosidases"/>
    <property type="match status" value="1"/>
</dbReference>
<keyword evidence="1" id="KW-0808">Transferase</keyword>
<dbReference type="EMBL" id="DNWC01000142">
    <property type="protein sequence ID" value="HBJ09505.1"/>
    <property type="molecule type" value="Genomic_DNA"/>
</dbReference>
<dbReference type="PANTHER" id="PTHR41244">
    <property type="entry name" value="RHAMNAN SYNTHESIS F"/>
    <property type="match status" value="1"/>
</dbReference>
<reference evidence="1 2" key="1">
    <citation type="journal article" date="2018" name="Nat. Biotechnol.">
        <title>A standardized bacterial taxonomy based on genome phylogeny substantially revises the tree of life.</title>
        <authorList>
            <person name="Parks D.H."/>
            <person name="Chuvochina M."/>
            <person name="Waite D.W."/>
            <person name="Rinke C."/>
            <person name="Skarshewski A."/>
            <person name="Chaumeil P.A."/>
            <person name="Hugenholtz P."/>
        </authorList>
    </citation>
    <scope>NUCLEOTIDE SEQUENCE [LARGE SCALE GENOMIC DNA]</scope>
    <source>
        <strain evidence="1">UBA11482</strain>
    </source>
</reference>
<accession>A0A354M4R6</accession>
<protein>
    <submittedName>
        <fullName evidence="1">Glycosyl transferase</fullName>
    </submittedName>
</protein>
<organism evidence="1 2">
    <name type="scientific">Coprobacter fastidiosus</name>
    <dbReference type="NCBI Taxonomy" id="1099853"/>
    <lineage>
        <taxon>Bacteria</taxon>
        <taxon>Pseudomonadati</taxon>
        <taxon>Bacteroidota</taxon>
        <taxon>Bacteroidia</taxon>
        <taxon>Bacteroidales</taxon>
        <taxon>Barnesiellaceae</taxon>
        <taxon>Coprobacter</taxon>
    </lineage>
</organism>
<evidence type="ECO:0000313" key="2">
    <source>
        <dbReference type="Proteomes" id="UP000262954"/>
    </source>
</evidence>
<comment type="caution">
    <text evidence="1">The sequence shown here is derived from an EMBL/GenBank/DDBJ whole genome shotgun (WGS) entry which is preliminary data.</text>
</comment>
<dbReference type="AlphaFoldDB" id="A0A354M4R6"/>
<dbReference type="CDD" id="cd11579">
    <property type="entry name" value="Glyco_tran_WbsX"/>
    <property type="match status" value="1"/>
</dbReference>
<name>A0A354M4R6_9BACT</name>
<dbReference type="PANTHER" id="PTHR41244:SF1">
    <property type="entry name" value="GLYCOSYLTRANSFERASE"/>
    <property type="match status" value="1"/>
</dbReference>
<evidence type="ECO:0000313" key="1">
    <source>
        <dbReference type="EMBL" id="HBJ09505.1"/>
    </source>
</evidence>
<dbReference type="InterPro" id="IPR032719">
    <property type="entry name" value="WbsX"/>
</dbReference>
<proteinExistence type="predicted"/>
<gene>
    <name evidence="1" type="ORF">DDY73_10940</name>
</gene>
<sequence>MKVIPVYLPQFHAIPENDEWWGKGFTEWVNVKGAKPLFEGHNQPRVPLNDNYYDLTDIETLKWQCKLAKDYGIYGFCMYHYWFSGKVLLHKPMELLLSHPEIDIKYCISWANGEWRDTWKHKDQKQTKILIFDDCDNEKLWVDHFNYMLPFFKDKRYMCEDNKPILVIYSPHLIPKLNKMLKLWDQMAKEKGFSGLTYIYQSAASSIDRSWDRSLFSYGIEMNPGFVQNIGCNQFKYWLIRNVGYLKRKLNIKRSLYIGKAEREIRHEDYDAVWQKILSLRPNKGEKTIPCAFTDWDNSPRFGKNGYMYDGVSPEKFYHYFALLVENARKYYKSDKIFVFAWNEWAEGGYLEPDKLYGYGFLRAIKRVVNDDNRERFSVESTEK</sequence>
<dbReference type="Proteomes" id="UP000262954">
    <property type="component" value="Unassembled WGS sequence"/>
</dbReference>
<dbReference type="Pfam" id="PF14307">
    <property type="entry name" value="Glyco_tran_WbsX"/>
    <property type="match status" value="1"/>
</dbReference>